<accession>A0A6J5T704</accession>
<evidence type="ECO:0000313" key="1">
    <source>
        <dbReference type="EMBL" id="CAB4176781.1"/>
    </source>
</evidence>
<reference evidence="3" key="1">
    <citation type="submission" date="2020-05" db="EMBL/GenBank/DDBJ databases">
        <authorList>
            <person name="Chiriac C."/>
            <person name="Salcher M."/>
            <person name="Ghai R."/>
            <person name="Kavagutti S V."/>
        </authorList>
    </citation>
    <scope>NUCLEOTIDE SEQUENCE</scope>
</reference>
<evidence type="ECO:0000313" key="3">
    <source>
        <dbReference type="EMBL" id="CAB4223410.1"/>
    </source>
</evidence>
<evidence type="ECO:0000313" key="2">
    <source>
        <dbReference type="EMBL" id="CAB4211020.1"/>
    </source>
</evidence>
<sequence length="114" mass="12470">MEWRENVGTPEGGELGKQIARLCDAEVAKNPEARERCATCAFRAGDHIANNSPETLMTALKAALEREPFWCHHVGPHGEQSLCAGWELMLAKQAVEVPWDYVEGTDSPAPPDGN</sequence>
<protein>
    <submittedName>
        <fullName evidence="3">Uncharacterized protein</fullName>
    </submittedName>
</protein>
<organism evidence="3">
    <name type="scientific">uncultured Caudovirales phage</name>
    <dbReference type="NCBI Taxonomy" id="2100421"/>
    <lineage>
        <taxon>Viruses</taxon>
        <taxon>Duplodnaviria</taxon>
        <taxon>Heunggongvirae</taxon>
        <taxon>Uroviricota</taxon>
        <taxon>Caudoviricetes</taxon>
        <taxon>Peduoviridae</taxon>
        <taxon>Maltschvirus</taxon>
        <taxon>Maltschvirus maltsch</taxon>
    </lineage>
</organism>
<dbReference type="EMBL" id="LR797367">
    <property type="protein sequence ID" value="CAB4211020.1"/>
    <property type="molecule type" value="Genomic_DNA"/>
</dbReference>
<name>A0A6J5T704_9CAUD</name>
<dbReference type="EMBL" id="LR796943">
    <property type="protein sequence ID" value="CAB4176781.1"/>
    <property type="molecule type" value="Genomic_DNA"/>
</dbReference>
<proteinExistence type="predicted"/>
<dbReference type="EMBL" id="LR797536">
    <property type="protein sequence ID" value="CAB4223410.1"/>
    <property type="molecule type" value="Genomic_DNA"/>
</dbReference>
<gene>
    <name evidence="2" type="ORF">UFOVP1425_63</name>
    <name evidence="3" type="ORF">UFOVP1672_41</name>
    <name evidence="1" type="ORF">UFOVP988_63</name>
</gene>